<organism evidence="2 3">
    <name type="scientific">Pleurotus ostreatus</name>
    <name type="common">Oyster mushroom</name>
    <name type="synonym">White-rot fungus</name>
    <dbReference type="NCBI Taxonomy" id="5322"/>
    <lineage>
        <taxon>Eukaryota</taxon>
        <taxon>Fungi</taxon>
        <taxon>Dikarya</taxon>
        <taxon>Basidiomycota</taxon>
        <taxon>Agaricomycotina</taxon>
        <taxon>Agaricomycetes</taxon>
        <taxon>Agaricomycetidae</taxon>
        <taxon>Agaricales</taxon>
        <taxon>Pleurotineae</taxon>
        <taxon>Pleurotaceae</taxon>
        <taxon>Pleurotus</taxon>
    </lineage>
</organism>
<proteinExistence type="predicted"/>
<dbReference type="RefSeq" id="XP_036629034.1">
    <property type="nucleotide sequence ID" value="XM_036779645.1"/>
</dbReference>
<dbReference type="Gene3D" id="3.60.130.30">
    <property type="match status" value="1"/>
</dbReference>
<accession>A0A8H7DPY1</accession>
<sequence length="516" mass="57317">MQGTLSRDDTARSAQRKLRSGKEFSPYKMPLDFASLLKNSESTCIPMEYDERPQPSQQLTPCSNSKLDAPHETQETSTFHEVAAFDHPSKALPSVPHEILGPDTPCKILQPIALPMALDDAPINDSLDPKNDDPGLGRLRPSAELVPEKQRYKAYKRRMARMKAYGEGVRSSSAKKRAEAAASSRRQATTLCSNRLPALRDGYAAKIARSSVKDSAQNWTAQGLLENGFSLVQWDGRTPRPLVDSGGRIFAVLAGRPKDPSFEHDCQAMYSSMQAELRGFHLKETDTVHRRGNFPALAVGVSYGNGQRQPMRLIAGETSPQAPGLQRLLNNPAVQRVAAYGDSAFQMWAPKLYNHYRTHVEKMYDALPHIRRNFSKSVFPCATFNFGPRVQTIPHRDSLNLGYGWCSITALGCFNPTEGGHLILWDARVVVEFPPNSTALIPSSTILHSNIAVGVKEERASFTQYCAGGIFRWVDNGCRTQLDFQKADPASYCAAMEDRLDGWERGLAMYEVLRDI</sequence>
<dbReference type="Proteomes" id="UP000623687">
    <property type="component" value="Unassembled WGS sequence"/>
</dbReference>
<comment type="caution">
    <text evidence="2">The sequence shown here is derived from an EMBL/GenBank/DDBJ whole genome shotgun (WGS) entry which is preliminary data.</text>
</comment>
<dbReference type="OrthoDB" id="3020801at2759"/>
<gene>
    <name evidence="2" type="ORF">PC9H_010151</name>
</gene>
<dbReference type="VEuPathDB" id="FungiDB:PC9H_010151"/>
<feature type="region of interest" description="Disordered" evidence="1">
    <location>
        <begin position="48"/>
        <end position="70"/>
    </location>
</feature>
<feature type="compositionally biased region" description="Basic and acidic residues" evidence="1">
    <location>
        <begin position="1"/>
        <end position="11"/>
    </location>
</feature>
<protein>
    <submittedName>
        <fullName evidence="2">Uncharacterized protein</fullName>
    </submittedName>
</protein>
<dbReference type="AlphaFoldDB" id="A0A8H7DPY1"/>
<dbReference type="GeneID" id="59379969"/>
<feature type="region of interest" description="Disordered" evidence="1">
    <location>
        <begin position="166"/>
        <end position="186"/>
    </location>
</feature>
<keyword evidence="3" id="KW-1185">Reference proteome</keyword>
<evidence type="ECO:0000313" key="2">
    <source>
        <dbReference type="EMBL" id="KAF7424840.1"/>
    </source>
</evidence>
<dbReference type="EMBL" id="JACETU010000007">
    <property type="protein sequence ID" value="KAF7424840.1"/>
    <property type="molecule type" value="Genomic_DNA"/>
</dbReference>
<evidence type="ECO:0000313" key="3">
    <source>
        <dbReference type="Proteomes" id="UP000623687"/>
    </source>
</evidence>
<reference evidence="2" key="1">
    <citation type="submission" date="2019-07" db="EMBL/GenBank/DDBJ databases">
        <authorList>
            <person name="Palmer J.M."/>
        </authorList>
    </citation>
    <scope>NUCLEOTIDE SEQUENCE</scope>
    <source>
        <strain evidence="2">PC9</strain>
    </source>
</reference>
<name>A0A8H7DPY1_PLEOS</name>
<evidence type="ECO:0000256" key="1">
    <source>
        <dbReference type="SAM" id="MobiDB-lite"/>
    </source>
</evidence>
<feature type="region of interest" description="Disordered" evidence="1">
    <location>
        <begin position="1"/>
        <end position="23"/>
    </location>
</feature>
<feature type="compositionally biased region" description="Polar residues" evidence="1">
    <location>
        <begin position="54"/>
        <end position="66"/>
    </location>
</feature>